<dbReference type="GO" id="GO:0016020">
    <property type="term" value="C:membrane"/>
    <property type="evidence" value="ECO:0007669"/>
    <property type="project" value="UniProtKB-SubCell"/>
</dbReference>
<feature type="transmembrane region" description="Helical" evidence="2">
    <location>
        <begin position="311"/>
        <end position="332"/>
    </location>
</feature>
<evidence type="ECO:0000256" key="2">
    <source>
        <dbReference type="SAM" id="Phobius"/>
    </source>
</evidence>
<reference evidence="4" key="1">
    <citation type="submission" date="2023-01" db="EMBL/GenBank/DDBJ databases">
        <title>Genome assembly of the deep-sea coral Lophelia pertusa.</title>
        <authorList>
            <person name="Herrera S."/>
            <person name="Cordes E."/>
        </authorList>
    </citation>
    <scope>NUCLEOTIDE SEQUENCE</scope>
    <source>
        <strain evidence="4">USNM1676648</strain>
        <tissue evidence="4">Polyp</tissue>
    </source>
</reference>
<feature type="transmembrane region" description="Helical" evidence="2">
    <location>
        <begin position="246"/>
        <end position="267"/>
    </location>
</feature>
<dbReference type="EMBL" id="MU827810">
    <property type="protein sequence ID" value="KAJ7323783.1"/>
    <property type="molecule type" value="Genomic_DNA"/>
</dbReference>
<feature type="domain" description="Major facilitator superfamily (MFS) profile" evidence="3">
    <location>
        <begin position="38"/>
        <end position="426"/>
    </location>
</feature>
<feature type="transmembrane region" description="Helical" evidence="2">
    <location>
        <begin position="371"/>
        <end position="394"/>
    </location>
</feature>
<keyword evidence="2" id="KW-1133">Transmembrane helix</keyword>
<dbReference type="Pfam" id="PF07690">
    <property type="entry name" value="MFS_1"/>
    <property type="match status" value="1"/>
</dbReference>
<dbReference type="CDD" id="cd17352">
    <property type="entry name" value="MFS_MCT_SLC16"/>
    <property type="match status" value="1"/>
</dbReference>
<feature type="transmembrane region" description="Helical" evidence="2">
    <location>
        <begin position="106"/>
        <end position="124"/>
    </location>
</feature>
<accession>A0A9W9Y906</accession>
<dbReference type="InterPro" id="IPR011701">
    <property type="entry name" value="MFS"/>
</dbReference>
<evidence type="ECO:0000313" key="5">
    <source>
        <dbReference type="Proteomes" id="UP001163046"/>
    </source>
</evidence>
<keyword evidence="2" id="KW-0472">Membrane</keyword>
<feature type="transmembrane region" description="Helical" evidence="2">
    <location>
        <begin position="130"/>
        <end position="152"/>
    </location>
</feature>
<feature type="transmembrane region" description="Helical" evidence="2">
    <location>
        <begin position="338"/>
        <end position="359"/>
    </location>
</feature>
<name>A0A9W9Y906_9CNID</name>
<feature type="transmembrane region" description="Helical" evidence="2">
    <location>
        <begin position="196"/>
        <end position="214"/>
    </location>
</feature>
<dbReference type="PANTHER" id="PTHR11360:SF251">
    <property type="entry name" value="MAJOR FACILITATOR SUPERFAMILY (MFS) PROFILE DOMAIN-CONTAINING PROTEIN"/>
    <property type="match status" value="1"/>
</dbReference>
<dbReference type="InterPro" id="IPR036259">
    <property type="entry name" value="MFS_trans_sf"/>
</dbReference>
<dbReference type="SUPFAM" id="SSF103473">
    <property type="entry name" value="MFS general substrate transporter"/>
    <property type="match status" value="1"/>
</dbReference>
<dbReference type="InterPro" id="IPR020846">
    <property type="entry name" value="MFS_dom"/>
</dbReference>
<dbReference type="PROSITE" id="PS50850">
    <property type="entry name" value="MFS"/>
    <property type="match status" value="1"/>
</dbReference>
<dbReference type="AlphaFoldDB" id="A0A9W9Y906"/>
<comment type="caution">
    <text evidence="4">The sequence shown here is derived from an EMBL/GenBank/DDBJ whole genome shotgun (WGS) entry which is preliminary data.</text>
</comment>
<feature type="transmembrane region" description="Helical" evidence="2">
    <location>
        <begin position="39"/>
        <end position="66"/>
    </location>
</feature>
<feature type="transmembrane region" description="Helical" evidence="2">
    <location>
        <begin position="400"/>
        <end position="421"/>
    </location>
</feature>
<organism evidence="4 5">
    <name type="scientific">Desmophyllum pertusum</name>
    <dbReference type="NCBI Taxonomy" id="174260"/>
    <lineage>
        <taxon>Eukaryota</taxon>
        <taxon>Metazoa</taxon>
        <taxon>Cnidaria</taxon>
        <taxon>Anthozoa</taxon>
        <taxon>Hexacorallia</taxon>
        <taxon>Scleractinia</taxon>
        <taxon>Caryophylliina</taxon>
        <taxon>Caryophylliidae</taxon>
        <taxon>Desmophyllum</taxon>
    </lineage>
</organism>
<evidence type="ECO:0000259" key="3">
    <source>
        <dbReference type="PROSITE" id="PS50850"/>
    </source>
</evidence>
<dbReference type="GO" id="GO:0022857">
    <property type="term" value="F:transmembrane transporter activity"/>
    <property type="evidence" value="ECO:0007669"/>
    <property type="project" value="InterPro"/>
</dbReference>
<dbReference type="Gene3D" id="1.20.1250.20">
    <property type="entry name" value="MFS general substrate transporter like domains"/>
    <property type="match status" value="2"/>
</dbReference>
<feature type="transmembrane region" description="Helical" evidence="2">
    <location>
        <begin position="164"/>
        <end position="184"/>
    </location>
</feature>
<keyword evidence="5" id="KW-1185">Reference proteome</keyword>
<protein>
    <recommendedName>
        <fullName evidence="3">Major facilitator superfamily (MFS) profile domain-containing protein</fullName>
    </recommendedName>
</protein>
<comment type="subcellular location">
    <subcellularLocation>
        <location evidence="1">Membrane</location>
        <topology evidence="1">Multi-pass membrane protein</topology>
    </subcellularLocation>
</comment>
<feature type="transmembrane region" description="Helical" evidence="2">
    <location>
        <begin position="279"/>
        <end position="299"/>
    </location>
</feature>
<sequence>MLGKLKNKIVKGDEKPDKVTTVKVCVVADEECPDGGYGWIICLAAAIIQFIILGIHNNFGILYTYFMNDLHAEPSDTAWVGSIAFGMNFLCGPITSGLCQKYGCRLVAAVGGLIAVLGLLLTSFTNSLYVIYLTYSVLWGFGSSLNYAPTMLVLSQYFKKHLPLANGIVTAGSGIGTLAMGPFYHVILSNLGWKMMLRILCGLGFLVFLSALLYRPLPAKYKRAQKTETPTGSKFFDLSVWKMKPFIVWVISMSLLFIGYFVPFIHLPNHARNLGVDGYQSSLLIGYLSIASTVSRVLFGLVLNHPRINRFYVLQFCFLMMSVTCTLCPLAQDYTGLILYAVGFGAFDGCFVLLIAITTSDIVGAGRLPQALGGLYGVIAIPMIFGPPLAGFIFELSGSYQNAFFVAGGAIALGTCTLSLIPFFMTDTKVVTVEICEEPLEKEDTVQDKTATACSAGRQRNSFIYDTSNFAMRRSLSCLALGRLGDVCGSQCILEMLERESDV</sequence>
<dbReference type="Proteomes" id="UP001163046">
    <property type="component" value="Unassembled WGS sequence"/>
</dbReference>
<gene>
    <name evidence="4" type="ORF">OS493_030572</name>
</gene>
<dbReference type="PANTHER" id="PTHR11360">
    <property type="entry name" value="MONOCARBOXYLATE TRANSPORTER"/>
    <property type="match status" value="1"/>
</dbReference>
<dbReference type="OrthoDB" id="6499973at2759"/>
<evidence type="ECO:0000313" key="4">
    <source>
        <dbReference type="EMBL" id="KAJ7323783.1"/>
    </source>
</evidence>
<dbReference type="InterPro" id="IPR050327">
    <property type="entry name" value="Proton-linked_MCT"/>
</dbReference>
<feature type="transmembrane region" description="Helical" evidence="2">
    <location>
        <begin position="78"/>
        <end position="99"/>
    </location>
</feature>
<proteinExistence type="predicted"/>
<evidence type="ECO:0000256" key="1">
    <source>
        <dbReference type="ARBA" id="ARBA00004141"/>
    </source>
</evidence>
<keyword evidence="2" id="KW-0812">Transmembrane</keyword>